<sequence length="157" mass="17550">MTKVGPVLRAVFRAPLRLYDHGFGWVLGGRFLCLTHLGRRSGRAYRTVLEVIGADPASGEVMVIAGLGPGADWYRNILARPPVEVRIGRRRFTPRHRVLDEAEAFAVLAAYERRNRWIRPVLHRVLSGLLGQPYDGGDVARKHLVSRLPVVALRPDA</sequence>
<comment type="caution">
    <text evidence="1">The sequence shown here is derived from an EMBL/GenBank/DDBJ whole genome shotgun (WGS) entry which is preliminary data.</text>
</comment>
<reference evidence="2" key="1">
    <citation type="journal article" date="2019" name="Int. J. Syst. Evol. Microbiol.">
        <title>The Global Catalogue of Microorganisms (GCM) 10K type strain sequencing project: providing services to taxonomists for standard genome sequencing and annotation.</title>
        <authorList>
            <consortium name="The Broad Institute Genomics Platform"/>
            <consortium name="The Broad Institute Genome Sequencing Center for Infectious Disease"/>
            <person name="Wu L."/>
            <person name="Ma J."/>
        </authorList>
    </citation>
    <scope>NUCLEOTIDE SEQUENCE [LARGE SCALE GENOMIC DNA]</scope>
    <source>
        <strain evidence="2">CGMCC 4.7643</strain>
    </source>
</reference>
<dbReference type="Gene3D" id="2.30.110.10">
    <property type="entry name" value="Electron Transport, Fmn-binding Protein, Chain A"/>
    <property type="match status" value="1"/>
</dbReference>
<protein>
    <submittedName>
        <fullName evidence="1">Nitroreductase family deazaflavin-dependent oxidoreductase</fullName>
    </submittedName>
</protein>
<evidence type="ECO:0000313" key="1">
    <source>
        <dbReference type="EMBL" id="MFD2457152.1"/>
    </source>
</evidence>
<proteinExistence type="predicted"/>
<dbReference type="Proteomes" id="UP001597419">
    <property type="component" value="Unassembled WGS sequence"/>
</dbReference>
<dbReference type="NCBIfam" id="TIGR00026">
    <property type="entry name" value="hi_GC_TIGR00026"/>
    <property type="match status" value="1"/>
</dbReference>
<accession>A0ABW5G9K1</accession>
<dbReference type="EMBL" id="JBHUKU010000001">
    <property type="protein sequence ID" value="MFD2457152.1"/>
    <property type="molecule type" value="Genomic_DNA"/>
</dbReference>
<gene>
    <name evidence="1" type="ORF">ACFSYJ_01010</name>
</gene>
<dbReference type="RefSeq" id="WP_345402281.1">
    <property type="nucleotide sequence ID" value="NZ_BAABHG010000013.1"/>
</dbReference>
<dbReference type="InterPro" id="IPR004378">
    <property type="entry name" value="F420H2_quin_Rdtase"/>
</dbReference>
<dbReference type="Pfam" id="PF04075">
    <property type="entry name" value="F420H2_quin_red"/>
    <property type="match status" value="1"/>
</dbReference>
<keyword evidence="2" id="KW-1185">Reference proteome</keyword>
<name>A0ABW5G9K1_9PSEU</name>
<evidence type="ECO:0000313" key="2">
    <source>
        <dbReference type="Proteomes" id="UP001597419"/>
    </source>
</evidence>
<organism evidence="1 2">
    <name type="scientific">Amycolatopsis samaneae</name>
    <dbReference type="NCBI Taxonomy" id="664691"/>
    <lineage>
        <taxon>Bacteria</taxon>
        <taxon>Bacillati</taxon>
        <taxon>Actinomycetota</taxon>
        <taxon>Actinomycetes</taxon>
        <taxon>Pseudonocardiales</taxon>
        <taxon>Pseudonocardiaceae</taxon>
        <taxon>Amycolatopsis</taxon>
    </lineage>
</organism>
<dbReference type="InterPro" id="IPR012349">
    <property type="entry name" value="Split_barrel_FMN-bd"/>
</dbReference>